<reference evidence="1 2" key="1">
    <citation type="submission" date="2010-10" db="EMBL/GenBank/DDBJ databases">
        <title>Complete sequence of Frankia sp. EuI1c.</title>
        <authorList>
            <consortium name="US DOE Joint Genome Institute"/>
            <person name="Lucas S."/>
            <person name="Copeland A."/>
            <person name="Lapidus A."/>
            <person name="Cheng J.-F."/>
            <person name="Bruce D."/>
            <person name="Goodwin L."/>
            <person name="Pitluck S."/>
            <person name="Chertkov O."/>
            <person name="Detter J.C."/>
            <person name="Han C."/>
            <person name="Tapia R."/>
            <person name="Land M."/>
            <person name="Hauser L."/>
            <person name="Jeffries C."/>
            <person name="Kyrpides N."/>
            <person name="Ivanova N."/>
            <person name="Mikhailova N."/>
            <person name="Beauchemin N."/>
            <person name="Sen A."/>
            <person name="Sur S.A."/>
            <person name="Gtari M."/>
            <person name="Wall L."/>
            <person name="Tisa L."/>
            <person name="Woyke T."/>
        </authorList>
    </citation>
    <scope>NUCLEOTIDE SEQUENCE [LARGE SCALE GENOMIC DNA]</scope>
    <source>
        <strain evidence="2">DSM 45817 / CECT 9037 / EuI1c</strain>
    </source>
</reference>
<name>E3J713_PSEI1</name>
<dbReference type="InParanoid" id="E3J713"/>
<gene>
    <name evidence="1" type="ordered locus">FraEuI1c_5245</name>
</gene>
<dbReference type="AlphaFoldDB" id="E3J713"/>
<dbReference type="KEGG" id="fri:FraEuI1c_5245"/>
<dbReference type="EMBL" id="CP002299">
    <property type="protein sequence ID" value="ADP83233.1"/>
    <property type="molecule type" value="Genomic_DNA"/>
</dbReference>
<organism evidence="1 2">
    <name type="scientific">Pseudofrankia inefficax (strain DSM 45817 / CECT 9037 / DDB 130130 / EuI1c)</name>
    <name type="common">Frankia inefficax</name>
    <dbReference type="NCBI Taxonomy" id="298654"/>
    <lineage>
        <taxon>Bacteria</taxon>
        <taxon>Bacillati</taxon>
        <taxon>Actinomycetota</taxon>
        <taxon>Actinomycetes</taxon>
        <taxon>Frankiales</taxon>
        <taxon>Frankiaceae</taxon>
        <taxon>Pseudofrankia</taxon>
    </lineage>
</organism>
<evidence type="ECO:0000313" key="2">
    <source>
        <dbReference type="Proteomes" id="UP000002484"/>
    </source>
</evidence>
<dbReference type="STRING" id="298654.FraEuI1c_5245"/>
<protein>
    <submittedName>
        <fullName evidence="1">Uncharacterized protein</fullName>
    </submittedName>
</protein>
<keyword evidence="2" id="KW-1185">Reference proteome</keyword>
<dbReference type="HOGENOM" id="CLU_2787840_0_0_11"/>
<proteinExistence type="predicted"/>
<evidence type="ECO:0000313" key="1">
    <source>
        <dbReference type="EMBL" id="ADP83233.1"/>
    </source>
</evidence>
<dbReference type="Proteomes" id="UP000002484">
    <property type="component" value="Chromosome"/>
</dbReference>
<accession>E3J713</accession>
<sequence>MTIGYLMRRLKVSRTRAYQLTRRPSYPVPAGFADHMRIWRKSDVDAWLTAHRPDALPDEEAAPDDEPE</sequence>